<proteinExistence type="predicted"/>
<protein>
    <submittedName>
        <fullName evidence="1">27256_t:CDS:1</fullName>
    </submittedName>
</protein>
<reference evidence="1" key="1">
    <citation type="submission" date="2021-06" db="EMBL/GenBank/DDBJ databases">
        <authorList>
            <person name="Kallberg Y."/>
            <person name="Tangrot J."/>
            <person name="Rosling A."/>
        </authorList>
    </citation>
    <scope>NUCLEOTIDE SEQUENCE</scope>
    <source>
        <strain evidence="1">MA453B</strain>
    </source>
</reference>
<organism evidence="1 2">
    <name type="scientific">Dentiscutata erythropus</name>
    <dbReference type="NCBI Taxonomy" id="1348616"/>
    <lineage>
        <taxon>Eukaryota</taxon>
        <taxon>Fungi</taxon>
        <taxon>Fungi incertae sedis</taxon>
        <taxon>Mucoromycota</taxon>
        <taxon>Glomeromycotina</taxon>
        <taxon>Glomeromycetes</taxon>
        <taxon>Diversisporales</taxon>
        <taxon>Gigasporaceae</taxon>
        <taxon>Dentiscutata</taxon>
    </lineage>
</organism>
<evidence type="ECO:0000313" key="2">
    <source>
        <dbReference type="Proteomes" id="UP000789405"/>
    </source>
</evidence>
<sequence length="39" mass="4625">MAKPLVPIVENKNIPYSIKKYQTKRLNLYEKSSENILLF</sequence>
<dbReference type="EMBL" id="CAJVPY010001342">
    <property type="protein sequence ID" value="CAG8517678.1"/>
    <property type="molecule type" value="Genomic_DNA"/>
</dbReference>
<evidence type="ECO:0000313" key="1">
    <source>
        <dbReference type="EMBL" id="CAG8517678.1"/>
    </source>
</evidence>
<keyword evidence="2" id="KW-1185">Reference proteome</keyword>
<comment type="caution">
    <text evidence="1">The sequence shown here is derived from an EMBL/GenBank/DDBJ whole genome shotgun (WGS) entry which is preliminary data.</text>
</comment>
<gene>
    <name evidence="1" type="ORF">DERYTH_LOCUS3709</name>
</gene>
<name>A0A9N9A4V3_9GLOM</name>
<dbReference type="Proteomes" id="UP000789405">
    <property type="component" value="Unassembled WGS sequence"/>
</dbReference>
<accession>A0A9N9A4V3</accession>
<dbReference type="AlphaFoldDB" id="A0A9N9A4V3"/>